<keyword evidence="3" id="KW-0540">Nuclease</keyword>
<dbReference type="PROSITE" id="PS50164">
    <property type="entry name" value="GIY_YIG"/>
    <property type="match status" value="1"/>
</dbReference>
<dbReference type="EMBL" id="AAWS01000035">
    <property type="protein sequence ID" value="EAY26366.1"/>
    <property type="molecule type" value="Genomic_DNA"/>
</dbReference>
<dbReference type="InterPro" id="IPR050190">
    <property type="entry name" value="UPF0213_domain"/>
</dbReference>
<dbReference type="RefSeq" id="WP_002701157.1">
    <property type="nucleotide sequence ID" value="NZ_AAWS01000035.1"/>
</dbReference>
<dbReference type="Gene3D" id="3.40.1440.10">
    <property type="entry name" value="GIY-YIG endonuclease"/>
    <property type="match status" value="1"/>
</dbReference>
<dbReference type="PANTHER" id="PTHR34477:SF5">
    <property type="entry name" value="BSL5627 PROTEIN"/>
    <property type="match status" value="1"/>
</dbReference>
<reference evidence="3 4" key="1">
    <citation type="submission" date="2007-01" db="EMBL/GenBank/DDBJ databases">
        <authorList>
            <person name="Haygood M."/>
            <person name="Podell S."/>
            <person name="Anderson C."/>
            <person name="Hopkinson B."/>
            <person name="Roe K."/>
            <person name="Barbeau K."/>
            <person name="Gaasterland T."/>
            <person name="Ferriera S."/>
            <person name="Johnson J."/>
            <person name="Kravitz S."/>
            <person name="Beeson K."/>
            <person name="Sutton G."/>
            <person name="Rogers Y.-H."/>
            <person name="Friedman R."/>
            <person name="Frazier M."/>
            <person name="Venter J.C."/>
        </authorList>
    </citation>
    <scope>NUCLEOTIDE SEQUENCE [LARGE SCALE GENOMIC DNA]</scope>
    <source>
        <strain evidence="3 4">ATCC 23134</strain>
    </source>
</reference>
<accession>A1ZTE4</accession>
<keyword evidence="3" id="KW-0378">Hydrolase</keyword>
<feature type="domain" description="GIY-YIG" evidence="2">
    <location>
        <begin position="4"/>
        <end position="82"/>
    </location>
</feature>
<evidence type="ECO:0000259" key="2">
    <source>
        <dbReference type="PROSITE" id="PS50164"/>
    </source>
</evidence>
<dbReference type="SUPFAM" id="SSF82771">
    <property type="entry name" value="GIY-YIG endonuclease"/>
    <property type="match status" value="1"/>
</dbReference>
<dbReference type="InterPro" id="IPR035901">
    <property type="entry name" value="GIY-YIG_endonuc_sf"/>
</dbReference>
<gene>
    <name evidence="3" type="ORF">M23134_04644</name>
</gene>
<dbReference type="GO" id="GO:0004519">
    <property type="term" value="F:endonuclease activity"/>
    <property type="evidence" value="ECO:0007669"/>
    <property type="project" value="UniProtKB-KW"/>
</dbReference>
<keyword evidence="4" id="KW-1185">Reference proteome</keyword>
<dbReference type="PANTHER" id="PTHR34477">
    <property type="entry name" value="UPF0213 PROTEIN YHBQ"/>
    <property type="match status" value="1"/>
</dbReference>
<dbReference type="OrthoDB" id="1495241at2"/>
<dbReference type="Proteomes" id="UP000004095">
    <property type="component" value="Unassembled WGS sequence"/>
</dbReference>
<evidence type="ECO:0000256" key="1">
    <source>
        <dbReference type="ARBA" id="ARBA00007435"/>
    </source>
</evidence>
<comment type="caution">
    <text evidence="3">The sequence shown here is derived from an EMBL/GenBank/DDBJ whole genome shotgun (WGS) entry which is preliminary data.</text>
</comment>
<comment type="similarity">
    <text evidence="1">Belongs to the UPF0213 family.</text>
</comment>
<dbReference type="AlphaFoldDB" id="A1ZTE4"/>
<sequence>MRQHNYFIYIITNAQRQTIYKGITNDLERRLDEHYRNRGKKGSFAGENSCYYLVYWERFQYVNHAIDREKQIKGWKFSKKLALIESLNPQWLFLNDEIVDE</sequence>
<proteinExistence type="inferred from homology"/>
<organism evidence="3 4">
    <name type="scientific">Microscilla marina ATCC 23134</name>
    <dbReference type="NCBI Taxonomy" id="313606"/>
    <lineage>
        <taxon>Bacteria</taxon>
        <taxon>Pseudomonadati</taxon>
        <taxon>Bacteroidota</taxon>
        <taxon>Cytophagia</taxon>
        <taxon>Cytophagales</taxon>
        <taxon>Microscillaceae</taxon>
        <taxon>Microscilla</taxon>
    </lineage>
</organism>
<dbReference type="eggNOG" id="COG2827">
    <property type="taxonomic scope" value="Bacteria"/>
</dbReference>
<keyword evidence="3" id="KW-0255">Endonuclease</keyword>
<dbReference type="Pfam" id="PF01541">
    <property type="entry name" value="GIY-YIG"/>
    <property type="match status" value="1"/>
</dbReference>
<dbReference type="InterPro" id="IPR000305">
    <property type="entry name" value="GIY-YIG_endonuc"/>
</dbReference>
<evidence type="ECO:0000313" key="4">
    <source>
        <dbReference type="Proteomes" id="UP000004095"/>
    </source>
</evidence>
<protein>
    <submittedName>
        <fullName evidence="3">Endonuclease</fullName>
    </submittedName>
</protein>
<name>A1ZTE4_MICM2</name>
<evidence type="ECO:0000313" key="3">
    <source>
        <dbReference type="EMBL" id="EAY26366.1"/>
    </source>
</evidence>